<accession>A0A5C6M101</accession>
<evidence type="ECO:0000313" key="2">
    <source>
        <dbReference type="EMBL" id="TWW08406.1"/>
    </source>
</evidence>
<reference evidence="2 3" key="2">
    <citation type="submission" date="2019-08" db="EMBL/GenBank/DDBJ databases">
        <authorList>
            <person name="Henke P."/>
        </authorList>
    </citation>
    <scope>NUCLEOTIDE SEQUENCE [LARGE SCALE GENOMIC DNA]</scope>
    <source>
        <strain evidence="2">Phe10_nw2017</strain>
    </source>
</reference>
<dbReference type="GO" id="GO:0004803">
    <property type="term" value="F:transposase activity"/>
    <property type="evidence" value="ECO:0007669"/>
    <property type="project" value="InterPro"/>
</dbReference>
<gene>
    <name evidence="2" type="ORF">E3A20_24670</name>
</gene>
<evidence type="ECO:0000313" key="3">
    <source>
        <dbReference type="Proteomes" id="UP000321083"/>
    </source>
</evidence>
<dbReference type="InterPro" id="IPR007069">
    <property type="entry name" value="Transposase_32"/>
</dbReference>
<name>A0A5C6M101_9PLAN</name>
<dbReference type="GO" id="GO:0003677">
    <property type="term" value="F:DNA binding"/>
    <property type="evidence" value="ECO:0007669"/>
    <property type="project" value="InterPro"/>
</dbReference>
<proteinExistence type="predicted"/>
<reference evidence="2 3" key="1">
    <citation type="submission" date="2019-08" db="EMBL/GenBank/DDBJ databases">
        <title>100 year-old enigma solved: identification of Planctomyces bekefii, the type genus and species of the phylum Planctomycetes.</title>
        <authorList>
            <person name="Svetlana D.N."/>
            <person name="Overmann J."/>
        </authorList>
    </citation>
    <scope>NUCLEOTIDE SEQUENCE [LARGE SCALE GENOMIC DNA]</scope>
    <source>
        <strain evidence="2">Phe10_nw2017</strain>
    </source>
</reference>
<keyword evidence="3" id="KW-1185">Reference proteome</keyword>
<evidence type="ECO:0000259" key="1">
    <source>
        <dbReference type="Pfam" id="PF04986"/>
    </source>
</evidence>
<dbReference type="AlphaFoldDB" id="A0A5C6M101"/>
<feature type="domain" description="Transposase IS801/IS1294" evidence="1">
    <location>
        <begin position="50"/>
        <end position="124"/>
    </location>
</feature>
<dbReference type="Pfam" id="PF04986">
    <property type="entry name" value="Y2_Tnp"/>
    <property type="match status" value="1"/>
</dbReference>
<organism evidence="2 3">
    <name type="scientific">Planctomyces bekefii</name>
    <dbReference type="NCBI Taxonomy" id="1653850"/>
    <lineage>
        <taxon>Bacteria</taxon>
        <taxon>Pseudomonadati</taxon>
        <taxon>Planctomycetota</taxon>
        <taxon>Planctomycetia</taxon>
        <taxon>Planctomycetales</taxon>
        <taxon>Planctomycetaceae</taxon>
        <taxon>Planctomyces</taxon>
    </lineage>
</organism>
<dbReference type="Proteomes" id="UP000321083">
    <property type="component" value="Unassembled WGS sequence"/>
</dbReference>
<dbReference type="EMBL" id="SRHE01000684">
    <property type="protein sequence ID" value="TWW08406.1"/>
    <property type="molecule type" value="Genomic_DNA"/>
</dbReference>
<comment type="caution">
    <text evidence="2">The sequence shown here is derived from an EMBL/GenBank/DDBJ whole genome shotgun (WGS) entry which is preliminary data.</text>
</comment>
<protein>
    <recommendedName>
        <fullName evidence="1">Transposase IS801/IS1294 domain-containing protein</fullName>
    </recommendedName>
</protein>
<sequence length="208" mass="23457">MVLSFPIPLRYWLHTNKRLFSKIHSIIIKEMHRYYINKARQTGIKTPRPGSISFTQRAGSAVNLNPHLHVLLLDGVFTEINGVVRFRNIDAITDDEVAWLCENIAKKVMKHLTKEGYLDKDGEVVQNPMMDDLFLENEAITAASYASIAGMIAFGKNAGKYVTRIGSGFGYFEEIPLAKGKLCYSVNGFSLHCNTSTNTHARDRLFKC</sequence>
<dbReference type="GO" id="GO:0006313">
    <property type="term" value="P:DNA transposition"/>
    <property type="evidence" value="ECO:0007669"/>
    <property type="project" value="InterPro"/>
</dbReference>